<keyword evidence="3" id="KW-1185">Reference proteome</keyword>
<dbReference type="Pfam" id="PF16409">
    <property type="entry name" value="DUF5017"/>
    <property type="match status" value="1"/>
</dbReference>
<organism evidence="2 3">
    <name type="scientific">Pedobacter xixiisoli</name>
    <dbReference type="NCBI Taxonomy" id="1476464"/>
    <lineage>
        <taxon>Bacteria</taxon>
        <taxon>Pseudomonadati</taxon>
        <taxon>Bacteroidota</taxon>
        <taxon>Sphingobacteriia</taxon>
        <taxon>Sphingobacteriales</taxon>
        <taxon>Sphingobacteriaceae</taxon>
        <taxon>Pedobacter</taxon>
    </lineage>
</organism>
<evidence type="ECO:0000259" key="1">
    <source>
        <dbReference type="Pfam" id="PF16409"/>
    </source>
</evidence>
<dbReference type="Proteomes" id="UP000219281">
    <property type="component" value="Unassembled WGS sequence"/>
</dbReference>
<dbReference type="AlphaFoldDB" id="A0A285ZP84"/>
<evidence type="ECO:0000313" key="3">
    <source>
        <dbReference type="Proteomes" id="UP000219281"/>
    </source>
</evidence>
<evidence type="ECO:0000313" key="2">
    <source>
        <dbReference type="EMBL" id="SOD11491.1"/>
    </source>
</evidence>
<sequence length="315" mass="34176">MVNINNMMKKISLLSLLLIGLFGCNKKEVIVLDFDVKPEKSSYKVGEAVNFIITGNPDQVLFFSGAEGHKYAYKDRTQAQSDQITLEFATNRRYGLDAQQPQSFRILASQTFGGTYTSAGVNPADWIDITSAFTLSGTQSTDVAYVSSGVVNLTSLTSLGLTLDKAKPIYFAFKYTGVTGTTQPRWWVNKFDIKTITTDAQVLPVASIATAGWTSVKVLATSPVSWIFGTDNILKFQGGGATVGSNQVWAISAGLSLTKVQPDTGVALKNMSTRMDAYQHTYTIAGTYTATFIASNVNIYGESKTMKEVQVNIVP</sequence>
<dbReference type="EMBL" id="OCMT01000001">
    <property type="protein sequence ID" value="SOD11491.1"/>
    <property type="molecule type" value="Genomic_DNA"/>
</dbReference>
<protein>
    <recommendedName>
        <fullName evidence="1">DUF5017 domain-containing protein</fullName>
    </recommendedName>
</protein>
<name>A0A285ZP84_9SPHI</name>
<dbReference type="InterPro" id="IPR032185">
    <property type="entry name" value="DUF5017"/>
</dbReference>
<reference evidence="3" key="1">
    <citation type="submission" date="2017-09" db="EMBL/GenBank/DDBJ databases">
        <authorList>
            <person name="Varghese N."/>
            <person name="Submissions S."/>
        </authorList>
    </citation>
    <scope>NUCLEOTIDE SEQUENCE [LARGE SCALE GENOMIC DNA]</scope>
    <source>
        <strain evidence="3">CGMCC 1.12803</strain>
    </source>
</reference>
<feature type="domain" description="DUF5017" evidence="1">
    <location>
        <begin position="24"/>
        <end position="213"/>
    </location>
</feature>
<proteinExistence type="predicted"/>
<gene>
    <name evidence="2" type="ORF">SAMN06297358_0177</name>
</gene>
<accession>A0A285ZP84</accession>